<dbReference type="PROSITE" id="PS50850">
    <property type="entry name" value="MFS"/>
    <property type="match status" value="1"/>
</dbReference>
<feature type="transmembrane region" description="Helical" evidence="8">
    <location>
        <begin position="174"/>
        <end position="198"/>
    </location>
</feature>
<evidence type="ECO:0000259" key="9">
    <source>
        <dbReference type="PROSITE" id="PS50850"/>
    </source>
</evidence>
<feature type="transmembrane region" description="Helical" evidence="8">
    <location>
        <begin position="210"/>
        <end position="230"/>
    </location>
</feature>
<feature type="transmembrane region" description="Helical" evidence="8">
    <location>
        <begin position="318"/>
        <end position="336"/>
    </location>
</feature>
<dbReference type="InterPro" id="IPR036259">
    <property type="entry name" value="MFS_trans_sf"/>
</dbReference>
<evidence type="ECO:0000256" key="5">
    <source>
        <dbReference type="ARBA" id="ARBA00022989"/>
    </source>
</evidence>
<dbReference type="AlphaFoldDB" id="A0A448KDS2"/>
<feature type="transmembrane region" description="Helical" evidence="8">
    <location>
        <begin position="115"/>
        <end position="136"/>
    </location>
</feature>
<dbReference type="PANTHER" id="PTHR42718">
    <property type="entry name" value="MAJOR FACILITATOR SUPERFAMILY MULTIDRUG TRANSPORTER MFSC"/>
    <property type="match status" value="1"/>
</dbReference>
<feature type="transmembrane region" description="Helical" evidence="8">
    <location>
        <begin position="59"/>
        <end position="78"/>
    </location>
</feature>
<feature type="transmembrane region" description="Helical" evidence="8">
    <location>
        <begin position="343"/>
        <end position="361"/>
    </location>
</feature>
<evidence type="ECO:0000313" key="11">
    <source>
        <dbReference type="Proteomes" id="UP000276899"/>
    </source>
</evidence>
<dbReference type="InterPro" id="IPR011701">
    <property type="entry name" value="MFS"/>
</dbReference>
<dbReference type="GO" id="GO:0022857">
    <property type="term" value="F:transmembrane transporter activity"/>
    <property type="evidence" value="ECO:0007669"/>
    <property type="project" value="InterPro"/>
</dbReference>
<dbReference type="InterPro" id="IPR005829">
    <property type="entry name" value="Sugar_transporter_CS"/>
</dbReference>
<dbReference type="GO" id="GO:0005886">
    <property type="term" value="C:plasma membrane"/>
    <property type="evidence" value="ECO:0007669"/>
    <property type="project" value="UniProtKB-SubCell"/>
</dbReference>
<dbReference type="Gene3D" id="1.20.1250.20">
    <property type="entry name" value="MFS general substrate transporter like domains"/>
    <property type="match status" value="1"/>
</dbReference>
<keyword evidence="5 8" id="KW-1133">Transmembrane helix</keyword>
<gene>
    <name evidence="10" type="primary">qacA</name>
    <name evidence="10" type="ORF">NCTC11923_01750</name>
</gene>
<evidence type="ECO:0000256" key="7">
    <source>
        <dbReference type="SAM" id="MobiDB-lite"/>
    </source>
</evidence>
<feature type="transmembrane region" description="Helical" evidence="8">
    <location>
        <begin position="236"/>
        <end position="256"/>
    </location>
</feature>
<dbReference type="SUPFAM" id="SSF103473">
    <property type="entry name" value="MFS general substrate transporter"/>
    <property type="match status" value="1"/>
</dbReference>
<name>A0A448KDS2_9ACTO</name>
<proteinExistence type="predicted"/>
<reference evidence="10 11" key="1">
    <citation type="submission" date="2018-12" db="EMBL/GenBank/DDBJ databases">
        <authorList>
            <consortium name="Pathogen Informatics"/>
        </authorList>
    </citation>
    <scope>NUCLEOTIDE SEQUENCE [LARGE SCALE GENOMIC DNA]</scope>
    <source>
        <strain evidence="10 11">NCTC11923</strain>
    </source>
</reference>
<evidence type="ECO:0000256" key="3">
    <source>
        <dbReference type="ARBA" id="ARBA00022475"/>
    </source>
</evidence>
<evidence type="ECO:0000256" key="4">
    <source>
        <dbReference type="ARBA" id="ARBA00022692"/>
    </source>
</evidence>
<dbReference type="CDD" id="cd17321">
    <property type="entry name" value="MFS_MMR_MDR_like"/>
    <property type="match status" value="1"/>
</dbReference>
<feature type="domain" description="Major facilitator superfamily (MFS) profile" evidence="9">
    <location>
        <begin position="24"/>
        <end position="509"/>
    </location>
</feature>
<feature type="transmembrane region" description="Helical" evidence="8">
    <location>
        <begin position="367"/>
        <end position="394"/>
    </location>
</feature>
<evidence type="ECO:0000313" key="10">
    <source>
        <dbReference type="EMBL" id="VEG75097.1"/>
    </source>
</evidence>
<comment type="subcellular location">
    <subcellularLocation>
        <location evidence="1">Cell membrane</location>
        <topology evidence="1">Multi-pass membrane protein</topology>
    </subcellularLocation>
</comment>
<feature type="transmembrane region" description="Helical" evidence="8">
    <location>
        <begin position="482"/>
        <end position="502"/>
    </location>
</feature>
<organism evidence="10 11">
    <name type="scientific">Actinomyces slackii</name>
    <dbReference type="NCBI Taxonomy" id="52774"/>
    <lineage>
        <taxon>Bacteria</taxon>
        <taxon>Bacillati</taxon>
        <taxon>Actinomycetota</taxon>
        <taxon>Actinomycetes</taxon>
        <taxon>Actinomycetales</taxon>
        <taxon>Actinomycetaceae</taxon>
        <taxon>Actinomyces</taxon>
    </lineage>
</organism>
<evidence type="ECO:0000256" key="2">
    <source>
        <dbReference type="ARBA" id="ARBA00022448"/>
    </source>
</evidence>
<accession>A0A448KDS2</accession>
<feature type="transmembrane region" description="Helical" evidence="8">
    <location>
        <begin position="148"/>
        <end position="168"/>
    </location>
</feature>
<dbReference type="EMBL" id="LR134363">
    <property type="protein sequence ID" value="VEG75097.1"/>
    <property type="molecule type" value="Genomic_DNA"/>
</dbReference>
<dbReference type="Proteomes" id="UP000276899">
    <property type="component" value="Chromosome"/>
</dbReference>
<dbReference type="STRING" id="1278298.GCA_000428685_00759"/>
<dbReference type="PANTHER" id="PTHR42718:SF47">
    <property type="entry name" value="METHYL VIOLOGEN RESISTANCE PROTEIN SMVA"/>
    <property type="match status" value="1"/>
</dbReference>
<feature type="transmembrane region" description="Helical" evidence="8">
    <location>
        <begin position="406"/>
        <end position="426"/>
    </location>
</feature>
<evidence type="ECO:0000256" key="6">
    <source>
        <dbReference type="ARBA" id="ARBA00023136"/>
    </source>
</evidence>
<feature type="region of interest" description="Disordered" evidence="7">
    <location>
        <begin position="507"/>
        <end position="534"/>
    </location>
</feature>
<evidence type="ECO:0000256" key="1">
    <source>
        <dbReference type="ARBA" id="ARBA00004651"/>
    </source>
</evidence>
<sequence length="534" mass="54471">MVIADSTISAGREATAPGPRQWAALAVLTLAVTLLAIDSTVLALAIPSLSADLAPSASQLLWIGDIYSFTLAGLLVTMGNVADRIGRRRLLLIGTVGFGLSSVLAAFAPSAGALIVARALLGISGATIMPSTLSLIRNIFPDARHRTTAIAIWTAGTSGGTALGPLVGGLLLEHFWWGSVFLINVPVMVLVVATGPWLLPESRNSDGAPVDMLSAVLSVVAIVPIVYAVKSFAHDGLTIGAVVALAAGLLAGRAFLRRQRRLATPLIDVELFKRPTFTWAVLATVMAIFALAGLLYFFSQYLQLVRGFSTLQAGLAELPVSLSSIAVVVVVASVVRRLGHGRALGGGLMLGAAGLIVVAVAESYGGFALICVGLFLVGTGIGLAFTVSTGAVLGSVPADRAGAASAISETGLELGVALGIAILGTVQDVGYRLRLPEASDQVPEAVVDAAHQSLATLAGAADRSSPAQLELLSQAQAAFTQAMQTTAVIAAIILLAAGIMAARRVPAEGASHDPHGDEGRSQEAGAEARSDVVA</sequence>
<dbReference type="Pfam" id="PF07690">
    <property type="entry name" value="MFS_1"/>
    <property type="match status" value="1"/>
</dbReference>
<keyword evidence="11" id="KW-1185">Reference proteome</keyword>
<feature type="transmembrane region" description="Helical" evidence="8">
    <location>
        <begin position="90"/>
        <end position="109"/>
    </location>
</feature>
<dbReference type="PROSITE" id="PS00216">
    <property type="entry name" value="SUGAR_TRANSPORT_1"/>
    <property type="match status" value="1"/>
</dbReference>
<evidence type="ECO:0000256" key="8">
    <source>
        <dbReference type="SAM" id="Phobius"/>
    </source>
</evidence>
<dbReference type="InterPro" id="IPR020846">
    <property type="entry name" value="MFS_dom"/>
</dbReference>
<dbReference type="Gene3D" id="1.20.1720.10">
    <property type="entry name" value="Multidrug resistance protein D"/>
    <property type="match status" value="1"/>
</dbReference>
<feature type="compositionally biased region" description="Basic and acidic residues" evidence="7">
    <location>
        <begin position="510"/>
        <end position="534"/>
    </location>
</feature>
<feature type="transmembrane region" description="Helical" evidence="8">
    <location>
        <begin position="22"/>
        <end position="47"/>
    </location>
</feature>
<keyword evidence="6 8" id="KW-0472">Membrane</keyword>
<keyword evidence="2" id="KW-0813">Transport</keyword>
<dbReference type="KEGG" id="asla:NCTC11923_01750"/>
<feature type="transmembrane region" description="Helical" evidence="8">
    <location>
        <begin position="277"/>
        <end position="298"/>
    </location>
</feature>
<protein>
    <submittedName>
        <fullName evidence="10">Antiseptic resistance protein</fullName>
    </submittedName>
</protein>
<keyword evidence="4 8" id="KW-0812">Transmembrane</keyword>
<keyword evidence="3" id="KW-1003">Cell membrane</keyword>